<dbReference type="AlphaFoldDB" id="A0A8S1CPA4"/>
<dbReference type="Proteomes" id="UP000494165">
    <property type="component" value="Unassembled WGS sequence"/>
</dbReference>
<accession>A0A8S1CPA4</accession>
<evidence type="ECO:0000313" key="2">
    <source>
        <dbReference type="Proteomes" id="UP000494165"/>
    </source>
</evidence>
<reference evidence="1 2" key="1">
    <citation type="submission" date="2020-04" db="EMBL/GenBank/DDBJ databases">
        <authorList>
            <person name="Alioto T."/>
            <person name="Alioto T."/>
            <person name="Gomez Garrido J."/>
        </authorList>
    </citation>
    <scope>NUCLEOTIDE SEQUENCE [LARGE SCALE GENOMIC DNA]</scope>
</reference>
<sequence>MAVPVLNEDTETMNRQRDLIQMMIQILEELFGHDIDLTALPPQPPRPPPQPEAPNMLQFSLGLAAVVAGRSMSMISWTKSSFVIRLADRRLRDVVAVQTDGIWRLLQNLIDQHSDMMRNSCREDLSRN</sequence>
<keyword evidence="2" id="KW-1185">Reference proteome</keyword>
<proteinExistence type="predicted"/>
<protein>
    <submittedName>
        <fullName evidence="1">Uncharacterized protein</fullName>
    </submittedName>
</protein>
<name>A0A8S1CPA4_9INSE</name>
<comment type="caution">
    <text evidence="1">The sequence shown here is derived from an EMBL/GenBank/DDBJ whole genome shotgun (WGS) entry which is preliminary data.</text>
</comment>
<organism evidence="1 2">
    <name type="scientific">Cloeon dipterum</name>
    <dbReference type="NCBI Taxonomy" id="197152"/>
    <lineage>
        <taxon>Eukaryota</taxon>
        <taxon>Metazoa</taxon>
        <taxon>Ecdysozoa</taxon>
        <taxon>Arthropoda</taxon>
        <taxon>Hexapoda</taxon>
        <taxon>Insecta</taxon>
        <taxon>Pterygota</taxon>
        <taxon>Palaeoptera</taxon>
        <taxon>Ephemeroptera</taxon>
        <taxon>Pisciforma</taxon>
        <taxon>Baetidae</taxon>
        <taxon>Cloeon</taxon>
    </lineage>
</organism>
<dbReference type="EMBL" id="CADEPI010000047">
    <property type="protein sequence ID" value="CAB3369677.1"/>
    <property type="molecule type" value="Genomic_DNA"/>
</dbReference>
<gene>
    <name evidence="1" type="ORF">CLODIP_2_CD04239</name>
</gene>
<evidence type="ECO:0000313" key="1">
    <source>
        <dbReference type="EMBL" id="CAB3369677.1"/>
    </source>
</evidence>